<dbReference type="InterPro" id="IPR000305">
    <property type="entry name" value="GIY-YIG_endonuc"/>
</dbReference>
<sequence>MNNLRKEIKDIVSNPNFNRVDLETNYELSGIYMLYVEDDFDKEILPIYIGRSKNIQKRYKEHLESMMAINKLNSKELSHLVFDKDRQESYYSGQFKYVKILLFMIDNQKTLDDIKMIILEECDEESINERELFFINQFKAPYVGFNQFNSRTLYFELKEDGNKFIEQEMLEIPKWLDYGYTKFNANIIYSAYFERLLFSIKENSPMTALDNNLYTFIEKYVVSAEDMRDSNKKYEIVRSLHGDIYHLENQLEINLKGLYSNFYQMIKNTLSGINKEYKARIDREKLLVGLLEGTLIETLPDDIQYKFMDDNKEIIDTYLENQKKKKQCENEFLEEREVYFKTVEYIYKYVLPKRDYDSFPLKSITEKNLDYPISSNKNLLKVSMLIGNNGLRVNSYPFIVKMGIKYYELNKEVEKIWYVEGDTTLRIKEGLDYTEKDRTRHITEIAFKTPDLMNIIPKDYENYISINVEQKYGINDHVIKEQKLTSFDKIFEELNCLFDESEGMIVRVSEGPKSYKTAINSVVNDPWCVDHETNCKVGYHPLFRCLQAKTPKNRQFTISKRDVIKFKKD</sequence>
<feature type="domain" description="GIY-YIG" evidence="1">
    <location>
        <begin position="28"/>
        <end position="151"/>
    </location>
</feature>
<reference evidence="2" key="1">
    <citation type="submission" date="2023-03" db="EMBL/GenBank/DDBJ databases">
        <authorList>
            <person name="Shen W."/>
            <person name="Cai J."/>
        </authorList>
    </citation>
    <scope>NUCLEOTIDE SEQUENCE</scope>
    <source>
        <strain evidence="2">P96-3</strain>
    </source>
</reference>
<evidence type="ECO:0000259" key="1">
    <source>
        <dbReference type="SMART" id="SM00465"/>
    </source>
</evidence>
<dbReference type="AlphaFoldDB" id="A0AAW8UBL4"/>
<organism evidence="2 3">
    <name type="scientific">Vagococcus carniphilus</name>
    <dbReference type="NCBI Taxonomy" id="218144"/>
    <lineage>
        <taxon>Bacteria</taxon>
        <taxon>Bacillati</taxon>
        <taxon>Bacillota</taxon>
        <taxon>Bacilli</taxon>
        <taxon>Lactobacillales</taxon>
        <taxon>Enterococcaceae</taxon>
        <taxon>Vagococcus</taxon>
    </lineage>
</organism>
<dbReference type="EMBL" id="JARQBZ010000036">
    <property type="protein sequence ID" value="MDT2835074.1"/>
    <property type="molecule type" value="Genomic_DNA"/>
</dbReference>
<accession>A0AAW8UBL4</accession>
<evidence type="ECO:0000313" key="3">
    <source>
        <dbReference type="Proteomes" id="UP001268577"/>
    </source>
</evidence>
<dbReference type="Proteomes" id="UP001268577">
    <property type="component" value="Unassembled WGS sequence"/>
</dbReference>
<dbReference type="InterPro" id="IPR035901">
    <property type="entry name" value="GIY-YIG_endonuc_sf"/>
</dbReference>
<name>A0AAW8UBL4_9ENTE</name>
<comment type="caution">
    <text evidence="2">The sequence shown here is derived from an EMBL/GenBank/DDBJ whole genome shotgun (WGS) entry which is preliminary data.</text>
</comment>
<proteinExistence type="predicted"/>
<gene>
    <name evidence="2" type="ORF">P7H70_13610</name>
</gene>
<protein>
    <submittedName>
        <fullName evidence="2">GIY-YIG nuclease family protein</fullName>
    </submittedName>
</protein>
<evidence type="ECO:0000313" key="2">
    <source>
        <dbReference type="EMBL" id="MDT2835074.1"/>
    </source>
</evidence>
<dbReference type="RefSeq" id="WP_311985687.1">
    <property type="nucleotide sequence ID" value="NZ_JARQBZ010000036.1"/>
</dbReference>
<dbReference type="Gene3D" id="3.40.1440.10">
    <property type="entry name" value="GIY-YIG endonuclease"/>
    <property type="match status" value="1"/>
</dbReference>
<dbReference type="SMART" id="SM00465">
    <property type="entry name" value="GIYc"/>
    <property type="match status" value="1"/>
</dbReference>